<gene>
    <name evidence="2" type="ORF">AVENLUH5627_02176</name>
</gene>
<accession>A0A150HMT7</accession>
<dbReference type="AlphaFoldDB" id="A0A150HMT7"/>
<dbReference type="InterPro" id="IPR000792">
    <property type="entry name" value="Tscrpt_reg_LuxR_C"/>
</dbReference>
<dbReference type="InterPro" id="IPR016032">
    <property type="entry name" value="Sig_transdc_resp-reg_C-effctor"/>
</dbReference>
<dbReference type="Gene3D" id="1.10.10.10">
    <property type="entry name" value="Winged helix-like DNA-binding domain superfamily/Winged helix DNA-binding domain"/>
    <property type="match status" value="1"/>
</dbReference>
<evidence type="ECO:0000313" key="2">
    <source>
        <dbReference type="EMBL" id="KXZ67474.1"/>
    </source>
</evidence>
<feature type="domain" description="HTH luxR-type" evidence="1">
    <location>
        <begin position="325"/>
        <end position="382"/>
    </location>
</feature>
<name>A0A150HMT7_9GAMM</name>
<dbReference type="RefSeq" id="WP_061519058.1">
    <property type="nucleotide sequence ID" value="NZ_JRUE01000188.1"/>
</dbReference>
<dbReference type="GO" id="GO:0003677">
    <property type="term" value="F:DNA binding"/>
    <property type="evidence" value="ECO:0007669"/>
    <property type="project" value="InterPro"/>
</dbReference>
<dbReference type="GO" id="GO:0006355">
    <property type="term" value="P:regulation of DNA-templated transcription"/>
    <property type="evidence" value="ECO:0007669"/>
    <property type="project" value="InterPro"/>
</dbReference>
<dbReference type="Proteomes" id="UP000075680">
    <property type="component" value="Unassembled WGS sequence"/>
</dbReference>
<evidence type="ECO:0000259" key="1">
    <source>
        <dbReference type="SMART" id="SM00421"/>
    </source>
</evidence>
<comment type="caution">
    <text evidence="2">The sequence shown here is derived from an EMBL/GenBank/DDBJ whole genome shotgun (WGS) entry which is preliminary data.</text>
</comment>
<dbReference type="Pfam" id="PF00196">
    <property type="entry name" value="GerE"/>
    <property type="match status" value="1"/>
</dbReference>
<protein>
    <submittedName>
        <fullName evidence="2">Bacterial regulatory protein, luxR family</fullName>
    </submittedName>
</protein>
<dbReference type="EMBL" id="JRUE01000188">
    <property type="protein sequence ID" value="KXZ67474.1"/>
    <property type="molecule type" value="Genomic_DNA"/>
</dbReference>
<dbReference type="PATRIC" id="fig|52133.18.peg.2254"/>
<proteinExistence type="predicted"/>
<dbReference type="SMART" id="SM00421">
    <property type="entry name" value="HTH_LUXR"/>
    <property type="match status" value="1"/>
</dbReference>
<organism evidence="2 3">
    <name type="scientific">Acinetobacter venetianus</name>
    <dbReference type="NCBI Taxonomy" id="52133"/>
    <lineage>
        <taxon>Bacteria</taxon>
        <taxon>Pseudomonadati</taxon>
        <taxon>Pseudomonadota</taxon>
        <taxon>Gammaproteobacteria</taxon>
        <taxon>Moraxellales</taxon>
        <taxon>Moraxellaceae</taxon>
        <taxon>Acinetobacter</taxon>
    </lineage>
</organism>
<dbReference type="SUPFAM" id="SSF46894">
    <property type="entry name" value="C-terminal effector domain of the bipartite response regulators"/>
    <property type="match status" value="1"/>
</dbReference>
<reference evidence="2 3" key="1">
    <citation type="journal article" date="2016" name="Sci. Rep.">
        <title>Genomic and phenotypic characterization of the species Acinetobacter venetianus.</title>
        <authorList>
            <person name="Fondi M."/>
            <person name="Maida I."/>
            <person name="Perrin E."/>
            <person name="Orlandini V."/>
            <person name="La Torre L."/>
            <person name="Bosi E."/>
            <person name="Negroni A."/>
            <person name="Zanaroli G."/>
            <person name="Fava F."/>
            <person name="Decorosi F."/>
            <person name="Giovannetti L."/>
            <person name="Viti C."/>
            <person name="Vaneechoutte M."/>
            <person name="Dijkshoorn L."/>
            <person name="Fani R."/>
        </authorList>
    </citation>
    <scope>NUCLEOTIDE SEQUENCE [LARGE SCALE GENOMIC DNA]</scope>
    <source>
        <strain evidence="2 3">LUH5627</strain>
    </source>
</reference>
<sequence length="389" mass="44948">MSQSTLNQYYDELIDLIYKILDTPENWVHFGQRLTQILDATYIQVQALDVCNQAISFSAGGGRLNDVDRVASDLAYLHYPVDSDPRWEYFLQLSLEDQHKWYQCHHHIDHAFVEQSKLYQQVLLPFDLRYVAVKALVLDEQLCIAFIIHTSEKQQPLQNEKIEFLNRLLPHLERVLKTQRQLYKFSTDSIVGYSLINKLHQPIVLLNLSGGVVHYNTAVSTLLEKTNLIQLQNNQIYLDQPYQQQLKDNLREIEALFRQQTFDNELLQDGGIKIQSESGETLYIFASLLATEQELKAFGIRPLVMLTLFHPEHSISVDIQLLSSVFKFTPAECKVALSLLDGFSTKEIAQKNKVRADTVKKQIQSIYRKTSTHKQSELVKILLNFPKAI</sequence>
<dbReference type="InterPro" id="IPR036388">
    <property type="entry name" value="WH-like_DNA-bd_sf"/>
</dbReference>
<evidence type="ECO:0000313" key="3">
    <source>
        <dbReference type="Proteomes" id="UP000075680"/>
    </source>
</evidence>